<keyword evidence="1" id="KW-0472">Membrane</keyword>
<dbReference type="KEGG" id="ajg:KKR91_12615"/>
<proteinExistence type="predicted"/>
<dbReference type="Proteomes" id="UP000676885">
    <property type="component" value="Chromosome"/>
</dbReference>
<accession>A0A975M8G3</accession>
<organism evidence="2 3">
    <name type="scientific">Arthrobacter jiangjiafuii</name>
    <dbReference type="NCBI Taxonomy" id="2817475"/>
    <lineage>
        <taxon>Bacteria</taxon>
        <taxon>Bacillati</taxon>
        <taxon>Actinomycetota</taxon>
        <taxon>Actinomycetes</taxon>
        <taxon>Micrococcales</taxon>
        <taxon>Micrococcaceae</taxon>
        <taxon>Arthrobacter</taxon>
    </lineage>
</organism>
<keyword evidence="1" id="KW-1133">Transmembrane helix</keyword>
<feature type="transmembrane region" description="Helical" evidence="1">
    <location>
        <begin position="95"/>
        <end position="116"/>
    </location>
</feature>
<feature type="transmembrane region" description="Helical" evidence="1">
    <location>
        <begin position="21"/>
        <end position="41"/>
    </location>
</feature>
<evidence type="ECO:0000313" key="2">
    <source>
        <dbReference type="EMBL" id="QWC11817.1"/>
    </source>
</evidence>
<evidence type="ECO:0000313" key="3">
    <source>
        <dbReference type="Proteomes" id="UP000676885"/>
    </source>
</evidence>
<protein>
    <submittedName>
        <fullName evidence="2">Sodium:proton antiporter</fullName>
    </submittedName>
</protein>
<keyword evidence="1" id="KW-0812">Transmembrane</keyword>
<feature type="transmembrane region" description="Helical" evidence="1">
    <location>
        <begin position="53"/>
        <end position="75"/>
    </location>
</feature>
<name>A0A975M8G3_9MICC</name>
<evidence type="ECO:0000256" key="1">
    <source>
        <dbReference type="SAM" id="Phobius"/>
    </source>
</evidence>
<keyword evidence="3" id="KW-1185">Reference proteome</keyword>
<sequence>MERRETALERTDRNWNDLLQELRVLQTGIQILTGFLLTLPFQPRFQELTPVQVLVYLSLVLMSVLITALLMATVVMHRTFFQQRIKSELVRSSDVLLRITIVLVGLILVGTLGLIFDLVLGSGVGLIAAGTFTIVLVLLWAVLPRHIRTRALRRRNG</sequence>
<dbReference type="AlphaFoldDB" id="A0A975M8G3"/>
<dbReference type="EMBL" id="CP076022">
    <property type="protein sequence ID" value="QWC11817.1"/>
    <property type="molecule type" value="Genomic_DNA"/>
</dbReference>
<reference evidence="2 3" key="1">
    <citation type="submission" date="2021-05" db="EMBL/GenBank/DDBJ databases">
        <title>Novel species in genus Arthrobacter.</title>
        <authorList>
            <person name="Zhang G."/>
        </authorList>
    </citation>
    <scope>NUCLEOTIDE SEQUENCE [LARGE SCALE GENOMIC DNA]</scope>
    <source>
        <strain evidence="3">zg-ZUI227</strain>
    </source>
</reference>
<dbReference type="InterPro" id="IPR046291">
    <property type="entry name" value="DUF6328"/>
</dbReference>
<dbReference type="Pfam" id="PF19853">
    <property type="entry name" value="DUF6328"/>
    <property type="match status" value="1"/>
</dbReference>
<gene>
    <name evidence="2" type="ORF">KKR91_12615</name>
</gene>
<feature type="transmembrane region" description="Helical" evidence="1">
    <location>
        <begin position="122"/>
        <end position="143"/>
    </location>
</feature>